<proteinExistence type="predicted"/>
<keyword evidence="2" id="KW-1185">Reference proteome</keyword>
<protein>
    <submittedName>
        <fullName evidence="1">7597_t:CDS:1</fullName>
    </submittedName>
</protein>
<comment type="caution">
    <text evidence="1">The sequence shown here is derived from an EMBL/GenBank/DDBJ whole genome shotgun (WGS) entry which is preliminary data.</text>
</comment>
<evidence type="ECO:0000313" key="2">
    <source>
        <dbReference type="Proteomes" id="UP000789860"/>
    </source>
</evidence>
<gene>
    <name evidence="1" type="ORF">SCALOS_LOCUS7921</name>
</gene>
<organism evidence="1 2">
    <name type="scientific">Scutellospora calospora</name>
    <dbReference type="NCBI Taxonomy" id="85575"/>
    <lineage>
        <taxon>Eukaryota</taxon>
        <taxon>Fungi</taxon>
        <taxon>Fungi incertae sedis</taxon>
        <taxon>Mucoromycota</taxon>
        <taxon>Glomeromycotina</taxon>
        <taxon>Glomeromycetes</taxon>
        <taxon>Diversisporales</taxon>
        <taxon>Gigasporaceae</taxon>
        <taxon>Scutellospora</taxon>
    </lineage>
</organism>
<sequence>EVFPKKSLALVGGSGDMSGSNHNVIERDLKERQQAPHYYTRTYRSNGVVTKSIVITETAVPFVPPPDVISGFGTLTLYYPTCNVFACHWGFTYNDTAAVRTIGVKFVENSPPVTLYLTSTITTTVNKNYQNIPTTTVSNNTYNSLAYDKSNNLYQSDVKYIVVGTIGGAVVGILSEIEDLEEMSIRDEKFSMLITENNIELEEEWHKVVDN</sequence>
<feature type="non-terminal residue" evidence="1">
    <location>
        <position position="1"/>
    </location>
</feature>
<evidence type="ECO:0000313" key="1">
    <source>
        <dbReference type="EMBL" id="CAG8629661.1"/>
    </source>
</evidence>
<reference evidence="1" key="1">
    <citation type="submission" date="2021-06" db="EMBL/GenBank/DDBJ databases">
        <authorList>
            <person name="Kallberg Y."/>
            <person name="Tangrot J."/>
            <person name="Rosling A."/>
        </authorList>
    </citation>
    <scope>NUCLEOTIDE SEQUENCE</scope>
    <source>
        <strain evidence="1">AU212A</strain>
    </source>
</reference>
<name>A0ACA9N3F5_9GLOM</name>
<dbReference type="Proteomes" id="UP000789860">
    <property type="component" value="Unassembled WGS sequence"/>
</dbReference>
<dbReference type="EMBL" id="CAJVPM010019384">
    <property type="protein sequence ID" value="CAG8629661.1"/>
    <property type="molecule type" value="Genomic_DNA"/>
</dbReference>
<accession>A0ACA9N3F5</accession>